<accession>A0ABN9UE17</accession>
<protein>
    <submittedName>
        <fullName evidence="2">Uncharacterized protein</fullName>
    </submittedName>
</protein>
<evidence type="ECO:0000313" key="3">
    <source>
        <dbReference type="Proteomes" id="UP001189429"/>
    </source>
</evidence>
<organism evidence="2 3">
    <name type="scientific">Prorocentrum cordatum</name>
    <dbReference type="NCBI Taxonomy" id="2364126"/>
    <lineage>
        <taxon>Eukaryota</taxon>
        <taxon>Sar</taxon>
        <taxon>Alveolata</taxon>
        <taxon>Dinophyceae</taxon>
        <taxon>Prorocentrales</taxon>
        <taxon>Prorocentraceae</taxon>
        <taxon>Prorocentrum</taxon>
    </lineage>
</organism>
<evidence type="ECO:0000313" key="2">
    <source>
        <dbReference type="EMBL" id="CAK0857792.1"/>
    </source>
</evidence>
<keyword evidence="3" id="KW-1185">Reference proteome</keyword>
<name>A0ABN9UE17_9DINO</name>
<reference evidence="2" key="1">
    <citation type="submission" date="2023-10" db="EMBL/GenBank/DDBJ databases">
        <authorList>
            <person name="Chen Y."/>
            <person name="Shah S."/>
            <person name="Dougan E. K."/>
            <person name="Thang M."/>
            <person name="Chan C."/>
        </authorList>
    </citation>
    <scope>NUCLEOTIDE SEQUENCE [LARGE SCALE GENOMIC DNA]</scope>
</reference>
<comment type="caution">
    <text evidence="2">The sequence shown here is derived from an EMBL/GenBank/DDBJ whole genome shotgun (WGS) entry which is preliminary data.</text>
</comment>
<gene>
    <name evidence="2" type="ORF">PCOR1329_LOCUS47770</name>
</gene>
<sequence>MNSAMDRLVAAEYMEQSRLSFACGDPYPPMQETKRSVCLNLCPAPWGDVDKNLAACQAAFDGYQEDLVRSSSAASKPPPRTTSAAAREPKFMHRRFLVGTRVELGGMSAAEALAKMSEFLQEEGPAQIVKDGAQGGRASVHSVVSVPVGGALLRCTVRFKVYRTESQGGGDSCLVLEISRRSGDAVAFGHVSTRARDYPDAYGKPMSEIPAPPPLESLLAKSGGLGPWDGSGLLTLLGEAEAASLAIDVPDRILSSSGIPAAPPAAPQARPAGGDPCNLRGPPESERFSCFLVLSSEYRRGHAP</sequence>
<feature type="region of interest" description="Disordered" evidence="1">
    <location>
        <begin position="258"/>
        <end position="281"/>
    </location>
</feature>
<proteinExistence type="predicted"/>
<dbReference type="EMBL" id="CAUYUJ010015757">
    <property type="protein sequence ID" value="CAK0857792.1"/>
    <property type="molecule type" value="Genomic_DNA"/>
</dbReference>
<dbReference type="Proteomes" id="UP001189429">
    <property type="component" value="Unassembled WGS sequence"/>
</dbReference>
<evidence type="ECO:0000256" key="1">
    <source>
        <dbReference type="SAM" id="MobiDB-lite"/>
    </source>
</evidence>